<reference evidence="2 3" key="2">
    <citation type="submission" date="2024-05" db="EMBL/GenBank/DDBJ databases">
        <authorList>
            <person name="Chen Y."/>
            <person name="Shah S."/>
            <person name="Dougan E. K."/>
            <person name="Thang M."/>
            <person name="Chan C."/>
        </authorList>
    </citation>
    <scope>NUCLEOTIDE SEQUENCE [LARGE SCALE GENOMIC DNA]</scope>
</reference>
<dbReference type="Proteomes" id="UP001152797">
    <property type="component" value="Unassembled WGS sequence"/>
</dbReference>
<dbReference type="EMBL" id="CAMXCT010003335">
    <property type="protein sequence ID" value="CAI4003880.1"/>
    <property type="molecule type" value="Genomic_DNA"/>
</dbReference>
<dbReference type="EMBL" id="CAMXCT020003335">
    <property type="protein sequence ID" value="CAL1157255.1"/>
    <property type="molecule type" value="Genomic_DNA"/>
</dbReference>
<accession>A0A9P1GAP7</accession>
<reference evidence="1" key="1">
    <citation type="submission" date="2022-10" db="EMBL/GenBank/DDBJ databases">
        <authorList>
            <person name="Chen Y."/>
            <person name="Dougan E. K."/>
            <person name="Chan C."/>
            <person name="Rhodes N."/>
            <person name="Thang M."/>
        </authorList>
    </citation>
    <scope>NUCLEOTIDE SEQUENCE</scope>
</reference>
<evidence type="ECO:0000313" key="2">
    <source>
        <dbReference type="EMBL" id="CAL4791192.1"/>
    </source>
</evidence>
<feature type="non-terminal residue" evidence="1">
    <location>
        <position position="131"/>
    </location>
</feature>
<evidence type="ECO:0000313" key="1">
    <source>
        <dbReference type="EMBL" id="CAI4003880.1"/>
    </source>
</evidence>
<feature type="non-terminal residue" evidence="1">
    <location>
        <position position="1"/>
    </location>
</feature>
<name>A0A9P1GAP7_9DINO</name>
<organism evidence="1">
    <name type="scientific">Cladocopium goreaui</name>
    <dbReference type="NCBI Taxonomy" id="2562237"/>
    <lineage>
        <taxon>Eukaryota</taxon>
        <taxon>Sar</taxon>
        <taxon>Alveolata</taxon>
        <taxon>Dinophyceae</taxon>
        <taxon>Suessiales</taxon>
        <taxon>Symbiodiniaceae</taxon>
        <taxon>Cladocopium</taxon>
    </lineage>
</organism>
<dbReference type="EMBL" id="CAMXCT030003335">
    <property type="protein sequence ID" value="CAL4791192.1"/>
    <property type="molecule type" value="Genomic_DNA"/>
</dbReference>
<dbReference type="AlphaFoldDB" id="A0A9P1GAP7"/>
<proteinExistence type="predicted"/>
<evidence type="ECO:0000313" key="3">
    <source>
        <dbReference type="Proteomes" id="UP001152797"/>
    </source>
</evidence>
<comment type="caution">
    <text evidence="1">The sequence shown here is derived from an EMBL/GenBank/DDBJ whole genome shotgun (WGS) entry which is preliminary data.</text>
</comment>
<protein>
    <submittedName>
        <fullName evidence="1">Uncharacterized protein</fullName>
    </submittedName>
</protein>
<sequence length="131" mass="14337">RASCKSQQCAALGAKYRETVVSNMRNEDARSLGVQQHLARWGYRRRPQAQVAKGSREWQVARAARTSCLSRAGREGEDNGIYETVVYSVGTSCMDNGISPTLGETAHAALGGGFAKILSQRLPPYEQYTGR</sequence>
<gene>
    <name evidence="1" type="ORF">C1SCF055_LOCUS29708</name>
</gene>
<keyword evidence="3" id="KW-1185">Reference proteome</keyword>